<protein>
    <submittedName>
        <fullName evidence="4">Uncharacterized protein</fullName>
    </submittedName>
</protein>
<dbReference type="AlphaFoldDB" id="A0A8H6N5K9"/>
<dbReference type="EMBL" id="WIGO01000274">
    <property type="protein sequence ID" value="KAF6820321.1"/>
    <property type="molecule type" value="Genomic_DNA"/>
</dbReference>
<keyword evidence="3" id="KW-0732">Signal</keyword>
<feature type="transmembrane region" description="Helical" evidence="2">
    <location>
        <begin position="182"/>
        <end position="205"/>
    </location>
</feature>
<evidence type="ECO:0000256" key="2">
    <source>
        <dbReference type="SAM" id="Phobius"/>
    </source>
</evidence>
<organism evidence="4 5">
    <name type="scientific">Colletotrichum plurivorum</name>
    <dbReference type="NCBI Taxonomy" id="2175906"/>
    <lineage>
        <taxon>Eukaryota</taxon>
        <taxon>Fungi</taxon>
        <taxon>Dikarya</taxon>
        <taxon>Ascomycota</taxon>
        <taxon>Pezizomycotina</taxon>
        <taxon>Sordariomycetes</taxon>
        <taxon>Hypocreomycetidae</taxon>
        <taxon>Glomerellales</taxon>
        <taxon>Glomerellaceae</taxon>
        <taxon>Colletotrichum</taxon>
        <taxon>Colletotrichum orchidearum species complex</taxon>
    </lineage>
</organism>
<feature type="signal peptide" evidence="3">
    <location>
        <begin position="1"/>
        <end position="29"/>
    </location>
</feature>
<feature type="chain" id="PRO_5034740465" evidence="3">
    <location>
        <begin position="30"/>
        <end position="206"/>
    </location>
</feature>
<comment type="caution">
    <text evidence="4">The sequence shown here is derived from an EMBL/GenBank/DDBJ whole genome shotgun (WGS) entry which is preliminary data.</text>
</comment>
<keyword evidence="2" id="KW-0812">Transmembrane</keyword>
<evidence type="ECO:0000313" key="5">
    <source>
        <dbReference type="Proteomes" id="UP000654918"/>
    </source>
</evidence>
<name>A0A8H6N5K9_9PEZI</name>
<keyword evidence="5" id="KW-1185">Reference proteome</keyword>
<sequence length="206" mass="21572">MSRYSNQERSRMFALLALFVLAMSQLATAQTATQTDSIPAIMPTLAGPSKPRTTPWEELCTTKGLIAPWMSYSSCTNSAMLAQLTRSDCSPYATRTLKDTDASGVLTDCHCPAYQTIGQECLWIVCPTEAANLYTRQLLQGVCPGVTATGNDSFPAQTGTTTSPGGDSAAAETSKSKGPDDAAGVVAVPLGLSLVVSMAAMLSGFI</sequence>
<feature type="compositionally biased region" description="Polar residues" evidence="1">
    <location>
        <begin position="154"/>
        <end position="165"/>
    </location>
</feature>
<evidence type="ECO:0000256" key="1">
    <source>
        <dbReference type="SAM" id="MobiDB-lite"/>
    </source>
</evidence>
<gene>
    <name evidence="4" type="ORF">CPLU01_12812</name>
</gene>
<feature type="region of interest" description="Disordered" evidence="1">
    <location>
        <begin position="154"/>
        <end position="180"/>
    </location>
</feature>
<reference evidence="4" key="1">
    <citation type="journal article" date="2020" name="Phytopathology">
        <title>Genome Sequence Resources of Colletotrichum truncatum, C. plurivorum, C. musicola, and C. sojae: Four Species Pathogenic to Soybean (Glycine max).</title>
        <authorList>
            <person name="Rogerio F."/>
            <person name="Boufleur T.R."/>
            <person name="Ciampi-Guillardi M."/>
            <person name="Sukno S.A."/>
            <person name="Thon M.R."/>
            <person name="Massola Junior N.S."/>
            <person name="Baroncelli R."/>
        </authorList>
    </citation>
    <scope>NUCLEOTIDE SEQUENCE</scope>
    <source>
        <strain evidence="4">LFN00145</strain>
    </source>
</reference>
<evidence type="ECO:0000313" key="4">
    <source>
        <dbReference type="EMBL" id="KAF6820321.1"/>
    </source>
</evidence>
<dbReference type="Proteomes" id="UP000654918">
    <property type="component" value="Unassembled WGS sequence"/>
</dbReference>
<proteinExistence type="predicted"/>
<keyword evidence="2" id="KW-1133">Transmembrane helix</keyword>
<keyword evidence="2" id="KW-0472">Membrane</keyword>
<evidence type="ECO:0000256" key="3">
    <source>
        <dbReference type="SAM" id="SignalP"/>
    </source>
</evidence>
<accession>A0A8H6N5K9</accession>